<comment type="caution">
    <text evidence="1">The sequence shown here is derived from an EMBL/GenBank/DDBJ whole genome shotgun (WGS) entry which is preliminary data.</text>
</comment>
<dbReference type="AlphaFoldDB" id="A0A226HGC6"/>
<evidence type="ECO:0000313" key="2">
    <source>
        <dbReference type="Proteomes" id="UP000198345"/>
    </source>
</evidence>
<accession>A0A226HGC6</accession>
<organism evidence="1 2">
    <name type="scientific">Flavobacterium hercynium</name>
    <dbReference type="NCBI Taxonomy" id="387094"/>
    <lineage>
        <taxon>Bacteria</taxon>
        <taxon>Pseudomonadati</taxon>
        <taxon>Bacteroidota</taxon>
        <taxon>Flavobacteriia</taxon>
        <taxon>Flavobacteriales</taxon>
        <taxon>Flavobacteriaceae</taxon>
        <taxon>Flavobacterium</taxon>
    </lineage>
</organism>
<protein>
    <submittedName>
        <fullName evidence="1">Uncharacterized protein</fullName>
    </submittedName>
</protein>
<gene>
    <name evidence="1" type="ORF">B0A66_09115</name>
</gene>
<evidence type="ECO:0000313" key="1">
    <source>
        <dbReference type="EMBL" id="OXA92918.1"/>
    </source>
</evidence>
<keyword evidence="2" id="KW-1185">Reference proteome</keyword>
<dbReference type="RefSeq" id="WP_089049532.1">
    <property type="nucleotide sequence ID" value="NZ_FXTV01000001.1"/>
</dbReference>
<dbReference type="EMBL" id="MUGW01000017">
    <property type="protein sequence ID" value="OXA92918.1"/>
    <property type="molecule type" value="Genomic_DNA"/>
</dbReference>
<dbReference type="OrthoDB" id="1371680at2"/>
<sequence>MSTLIKNTETIQSLKIDTENIFNHEEGEKEGVAREVIFRRESNSILFQMYADEEEDFFI</sequence>
<dbReference type="Proteomes" id="UP000198345">
    <property type="component" value="Unassembled WGS sequence"/>
</dbReference>
<name>A0A226HGC6_9FLAO</name>
<proteinExistence type="predicted"/>
<reference evidence="1 2" key="1">
    <citation type="submission" date="2016-11" db="EMBL/GenBank/DDBJ databases">
        <title>Whole genomes of Flavobacteriaceae.</title>
        <authorList>
            <person name="Stine C."/>
            <person name="Li C."/>
            <person name="Tadesse D."/>
        </authorList>
    </citation>
    <scope>NUCLEOTIDE SEQUENCE [LARGE SCALE GENOMIC DNA]</scope>
    <source>
        <strain evidence="1 2">DSM 18292</strain>
    </source>
</reference>